<organism evidence="1 2">
    <name type="scientific">Candidatus Fischerbacteria bacterium RBG_13_37_8</name>
    <dbReference type="NCBI Taxonomy" id="1817863"/>
    <lineage>
        <taxon>Bacteria</taxon>
        <taxon>Candidatus Fischeribacteriota</taxon>
    </lineage>
</organism>
<proteinExistence type="predicted"/>
<evidence type="ECO:0000313" key="1">
    <source>
        <dbReference type="EMBL" id="OGF67154.1"/>
    </source>
</evidence>
<gene>
    <name evidence="1" type="ORF">A2Y62_08920</name>
</gene>
<sequence>MAEKIINDIPDYFIKFLLPLNKITEFDTETFGEAYNKRWNETIVCEYILTKKIESAQIHELFVSNKLNSNLLIRMSLDPIDKELCLRLMLSALHLNEKEASKLLKHHGYMEIEYITAVDNIRQRVDFVCKLLLSLLKYTRAPGYMNKSALVYRPASWLKPFHKRKMLSDADLFLLSTTVHLKEKAALYTAHTHGMEQFNLPDILIKYIDYRKTSYYLDAIHNMALYGINKRVTLGPGDTTELCSDGTLFDVLFVEKDPFHPFGKYGAIELKERIEEL</sequence>
<protein>
    <submittedName>
        <fullName evidence="1">Uncharacterized protein</fullName>
    </submittedName>
</protein>
<name>A0A1F5VUG6_9BACT</name>
<reference evidence="1 2" key="1">
    <citation type="journal article" date="2016" name="Nat. Commun.">
        <title>Thousands of microbial genomes shed light on interconnected biogeochemical processes in an aquifer system.</title>
        <authorList>
            <person name="Anantharaman K."/>
            <person name="Brown C.T."/>
            <person name="Hug L.A."/>
            <person name="Sharon I."/>
            <person name="Castelle C.J."/>
            <person name="Probst A.J."/>
            <person name="Thomas B.C."/>
            <person name="Singh A."/>
            <person name="Wilkins M.J."/>
            <person name="Karaoz U."/>
            <person name="Brodie E.L."/>
            <person name="Williams K.H."/>
            <person name="Hubbard S.S."/>
            <person name="Banfield J.F."/>
        </authorList>
    </citation>
    <scope>NUCLEOTIDE SEQUENCE [LARGE SCALE GENOMIC DNA]</scope>
</reference>
<dbReference type="EMBL" id="MFGW01000069">
    <property type="protein sequence ID" value="OGF67154.1"/>
    <property type="molecule type" value="Genomic_DNA"/>
</dbReference>
<dbReference type="AlphaFoldDB" id="A0A1F5VUG6"/>
<evidence type="ECO:0000313" key="2">
    <source>
        <dbReference type="Proteomes" id="UP000178943"/>
    </source>
</evidence>
<accession>A0A1F5VUG6</accession>
<dbReference type="STRING" id="1817863.A2Y62_08920"/>
<comment type="caution">
    <text evidence="1">The sequence shown here is derived from an EMBL/GenBank/DDBJ whole genome shotgun (WGS) entry which is preliminary data.</text>
</comment>
<dbReference type="Proteomes" id="UP000178943">
    <property type="component" value="Unassembled WGS sequence"/>
</dbReference>